<keyword evidence="4" id="KW-1185">Reference proteome</keyword>
<reference evidence="3 4" key="1">
    <citation type="submission" date="2023-08" db="EMBL/GenBank/DDBJ databases">
        <title>Helicovermis profunda gen. nov., sp. nov., a novel mesophilic, fermentative bacterium within the Bacillota from a deep-sea hydrothermal vent chimney.</title>
        <authorList>
            <person name="Miyazaki U."/>
            <person name="Mizutani D."/>
            <person name="Hashimoto Y."/>
            <person name="Tame A."/>
            <person name="Sawayama S."/>
            <person name="Miyazaki J."/>
            <person name="Takai K."/>
            <person name="Nakagawa S."/>
        </authorList>
    </citation>
    <scope>NUCLEOTIDE SEQUENCE [LARGE SCALE GENOMIC DNA]</scope>
    <source>
        <strain evidence="3 4">S502</strain>
    </source>
</reference>
<organism evidence="3 4">
    <name type="scientific">Helicovermis profundi</name>
    <dbReference type="NCBI Taxonomy" id="3065157"/>
    <lineage>
        <taxon>Bacteria</taxon>
        <taxon>Bacillati</taxon>
        <taxon>Bacillota</taxon>
        <taxon>Clostridia</taxon>
        <taxon>Helicovermis</taxon>
    </lineage>
</organism>
<dbReference type="Pfam" id="PF07833">
    <property type="entry name" value="Cu_amine_oxidN1"/>
    <property type="match status" value="1"/>
</dbReference>
<name>A0AAU9EYT9_9FIRM</name>
<dbReference type="SUPFAM" id="SSF55383">
    <property type="entry name" value="Copper amine oxidase, domain N"/>
    <property type="match status" value="1"/>
</dbReference>
<dbReference type="Gene3D" id="3.40.1000.10">
    <property type="entry name" value="Mog1/PsbP, alpha/beta/alpha sandwich"/>
    <property type="match status" value="1"/>
</dbReference>
<gene>
    <name evidence="3" type="ORF">HLPR_25910</name>
</gene>
<dbReference type="InterPro" id="IPR012854">
    <property type="entry name" value="Cu_amine_oxidase-like_N"/>
</dbReference>
<feature type="chain" id="PRO_5043851936" description="Transglutaminase-like domain-containing protein" evidence="1">
    <location>
        <begin position="22"/>
        <end position="576"/>
    </location>
</feature>
<feature type="signal peptide" evidence="1">
    <location>
        <begin position="1"/>
        <end position="21"/>
    </location>
</feature>
<proteinExistence type="predicted"/>
<dbReference type="SUPFAM" id="SSF54001">
    <property type="entry name" value="Cysteine proteinases"/>
    <property type="match status" value="1"/>
</dbReference>
<dbReference type="Proteomes" id="UP001321786">
    <property type="component" value="Chromosome"/>
</dbReference>
<evidence type="ECO:0000313" key="4">
    <source>
        <dbReference type="Proteomes" id="UP001321786"/>
    </source>
</evidence>
<dbReference type="SMART" id="SM00460">
    <property type="entry name" value="TGc"/>
    <property type="match status" value="1"/>
</dbReference>
<feature type="domain" description="Transglutaminase-like" evidence="2">
    <location>
        <begin position="488"/>
        <end position="545"/>
    </location>
</feature>
<dbReference type="RefSeq" id="WP_338535858.1">
    <property type="nucleotide sequence ID" value="NZ_AP028654.1"/>
</dbReference>
<dbReference type="Gene3D" id="3.10.620.30">
    <property type="match status" value="1"/>
</dbReference>
<evidence type="ECO:0000313" key="3">
    <source>
        <dbReference type="EMBL" id="BEP30260.1"/>
    </source>
</evidence>
<dbReference type="KEGG" id="hprf:HLPR_25910"/>
<accession>A0AAU9EYT9</accession>
<dbReference type="Gene3D" id="3.30.457.10">
    <property type="entry name" value="Copper amine oxidase-like, N-terminal domain"/>
    <property type="match status" value="1"/>
</dbReference>
<evidence type="ECO:0000256" key="1">
    <source>
        <dbReference type="SAM" id="SignalP"/>
    </source>
</evidence>
<dbReference type="InterPro" id="IPR038765">
    <property type="entry name" value="Papain-like_cys_pep_sf"/>
</dbReference>
<dbReference type="EMBL" id="AP028654">
    <property type="protein sequence ID" value="BEP30260.1"/>
    <property type="molecule type" value="Genomic_DNA"/>
</dbReference>
<dbReference type="InterPro" id="IPR002931">
    <property type="entry name" value="Transglutaminase-like"/>
</dbReference>
<sequence length="576" mass="66694">MKRFLILIIFIIAYFSCFSFADENNSISSKKEIQMFLNDKEISLNVSPIIVNDTVLVPMRSYFEALGSEIRWIGRTKEVSAYKNNMFIKLKIDSDEAYKNGKKFKLDSAPIIVNSHTMVPAKFIADTFDLNLVWDKDASTITLSSKNNGENYNFVNDNFYKKISIDDIGAYFYIPQQWKLIDFDNKIYGLKSNDEESSVQISKTKISPDETLESLTEKYKTSVYKTNKDTVVFTGNSKININEIESTVTYYTITENDSTIKSIIYLLIKDNYEYKLIFSYKTIFSEDNLIDQITYIAKSFQLSKYTINYDDEHYVELPSFDKLGIDIENEIYSNMEVKSSFNFKATIEQSDLSKLEVIVSRKMSKKSFIIPIIDGKINSVIYTPFGLGKHNILIKTPDTITKDNQVIKGDPLLVFSVVNLDIKKLEYLVPSTKIQNNELGINSLSNLLTYNKLKTYDKSKAIFTWISSNISINQIVNDDYDSKPSLQVYNDEYGTPEEICYFYTALLRAINIPSRTVYGINDTNSKYFWVEMYINGKWVASDILATIKFSSNNNQFFYIPLNDYRENFKEFHIEDY</sequence>
<protein>
    <recommendedName>
        <fullName evidence="2">Transglutaminase-like domain-containing protein</fullName>
    </recommendedName>
</protein>
<evidence type="ECO:0000259" key="2">
    <source>
        <dbReference type="SMART" id="SM00460"/>
    </source>
</evidence>
<dbReference type="AlphaFoldDB" id="A0AAU9EYT9"/>
<keyword evidence="1" id="KW-0732">Signal</keyword>
<dbReference type="InterPro" id="IPR036582">
    <property type="entry name" value="Mao_N_sf"/>
</dbReference>
<dbReference type="Pfam" id="PF01841">
    <property type="entry name" value="Transglut_core"/>
    <property type="match status" value="1"/>
</dbReference>